<name>A0A7W5ZPA8_9BACT</name>
<reference evidence="1 2" key="1">
    <citation type="submission" date="2020-08" db="EMBL/GenBank/DDBJ databases">
        <title>Genomic Encyclopedia of Type Strains, Phase IV (KMG-IV): sequencing the most valuable type-strain genomes for metagenomic binning, comparative biology and taxonomic classification.</title>
        <authorList>
            <person name="Goeker M."/>
        </authorList>
    </citation>
    <scope>NUCLEOTIDE SEQUENCE [LARGE SCALE GENOMIC DNA]</scope>
    <source>
        <strain evidence="1 2">DSM 17976</strain>
    </source>
</reference>
<dbReference type="AlphaFoldDB" id="A0A7W5ZPA8"/>
<keyword evidence="2" id="KW-1185">Reference proteome</keyword>
<sequence>MAHIAIPIPSNLERQDIDVQVSINGQRQALHYRVESFYWDEYGVPPANRADCLNHIISTYDQNWSLYYIGLPTDKSIQVTFVRKKELILLSPFLYSLLNP</sequence>
<dbReference type="Proteomes" id="UP000541352">
    <property type="component" value="Unassembled WGS sequence"/>
</dbReference>
<proteinExistence type="predicted"/>
<evidence type="ECO:0000313" key="1">
    <source>
        <dbReference type="EMBL" id="MBB3840265.1"/>
    </source>
</evidence>
<gene>
    <name evidence="1" type="ORF">FHS57_004285</name>
</gene>
<evidence type="ECO:0000313" key="2">
    <source>
        <dbReference type="Proteomes" id="UP000541352"/>
    </source>
</evidence>
<comment type="caution">
    <text evidence="1">The sequence shown here is derived from an EMBL/GenBank/DDBJ whole genome shotgun (WGS) entry which is preliminary data.</text>
</comment>
<accession>A0A7W5ZPA8</accession>
<organism evidence="1 2">
    <name type="scientific">Runella defluvii</name>
    <dbReference type="NCBI Taxonomy" id="370973"/>
    <lineage>
        <taxon>Bacteria</taxon>
        <taxon>Pseudomonadati</taxon>
        <taxon>Bacteroidota</taxon>
        <taxon>Cytophagia</taxon>
        <taxon>Cytophagales</taxon>
        <taxon>Spirosomataceae</taxon>
        <taxon>Runella</taxon>
    </lineage>
</organism>
<protein>
    <submittedName>
        <fullName evidence="1">Uncharacterized protein</fullName>
    </submittedName>
</protein>
<dbReference type="RefSeq" id="WP_028523493.1">
    <property type="nucleotide sequence ID" value="NZ_JACIBY010000010.1"/>
</dbReference>
<dbReference type="EMBL" id="JACIBY010000010">
    <property type="protein sequence ID" value="MBB3840265.1"/>
    <property type="molecule type" value="Genomic_DNA"/>
</dbReference>